<accession>A0A1Y1Y9T8</accession>
<name>A0A1Y1Y9T8_9PLEO</name>
<evidence type="ECO:0000256" key="1">
    <source>
        <dbReference type="SAM" id="MobiDB-lite"/>
    </source>
</evidence>
<proteinExistence type="predicted"/>
<comment type="caution">
    <text evidence="2">The sequence shown here is derived from an EMBL/GenBank/DDBJ whole genome shotgun (WGS) entry which is preliminary data.</text>
</comment>
<dbReference type="AlphaFoldDB" id="A0A1Y1Y9T8"/>
<sequence>MDTPENESDSSATAITYPTATLNLEDDNGLCERCRSLHLEGDFVEKARLSNNEIKHRSSRCSLRAFLQNITEANEEFYDGGERVYQIERLYTEVDRESVPYYRVSWTRVGCDRGGSKIRLVPKQLMNLPRGEHSTQFARKIQAERTDFELANAWMKNCQTHHTHVCGTDQAEKIRGLRVIDCQTTRILLCESHLPYAALSYTLGETQPGGVEAQPGENMLPRTTPRT</sequence>
<gene>
    <name evidence="2" type="ORF">BCR34DRAFT_645389</name>
</gene>
<dbReference type="Proteomes" id="UP000193144">
    <property type="component" value="Unassembled WGS sequence"/>
</dbReference>
<organism evidence="2 3">
    <name type="scientific">Clohesyomyces aquaticus</name>
    <dbReference type="NCBI Taxonomy" id="1231657"/>
    <lineage>
        <taxon>Eukaryota</taxon>
        <taxon>Fungi</taxon>
        <taxon>Dikarya</taxon>
        <taxon>Ascomycota</taxon>
        <taxon>Pezizomycotina</taxon>
        <taxon>Dothideomycetes</taxon>
        <taxon>Pleosporomycetidae</taxon>
        <taxon>Pleosporales</taxon>
        <taxon>Lindgomycetaceae</taxon>
        <taxon>Clohesyomyces</taxon>
    </lineage>
</organism>
<dbReference type="EMBL" id="MCFA01000300">
    <property type="protein sequence ID" value="ORX94758.1"/>
    <property type="molecule type" value="Genomic_DNA"/>
</dbReference>
<protein>
    <submittedName>
        <fullName evidence="2">Uncharacterized protein</fullName>
    </submittedName>
</protein>
<evidence type="ECO:0000313" key="3">
    <source>
        <dbReference type="Proteomes" id="UP000193144"/>
    </source>
</evidence>
<reference evidence="2 3" key="1">
    <citation type="submission" date="2016-07" db="EMBL/GenBank/DDBJ databases">
        <title>Pervasive Adenine N6-methylation of Active Genes in Fungi.</title>
        <authorList>
            <consortium name="DOE Joint Genome Institute"/>
            <person name="Mondo S.J."/>
            <person name="Dannebaum R.O."/>
            <person name="Kuo R.C."/>
            <person name="Labutti K."/>
            <person name="Haridas S."/>
            <person name="Kuo A."/>
            <person name="Salamov A."/>
            <person name="Ahrendt S.R."/>
            <person name="Lipzen A."/>
            <person name="Sullivan W."/>
            <person name="Andreopoulos W.B."/>
            <person name="Clum A."/>
            <person name="Lindquist E."/>
            <person name="Daum C."/>
            <person name="Ramamoorthy G.K."/>
            <person name="Gryganskyi A."/>
            <person name="Culley D."/>
            <person name="Magnuson J.K."/>
            <person name="James T.Y."/>
            <person name="O'Malley M.A."/>
            <person name="Stajich J.E."/>
            <person name="Spatafora J.W."/>
            <person name="Visel A."/>
            <person name="Grigoriev I.V."/>
        </authorList>
    </citation>
    <scope>NUCLEOTIDE SEQUENCE [LARGE SCALE GENOMIC DNA]</scope>
    <source>
        <strain evidence="2 3">CBS 115471</strain>
    </source>
</reference>
<keyword evidence="3" id="KW-1185">Reference proteome</keyword>
<feature type="region of interest" description="Disordered" evidence="1">
    <location>
        <begin position="206"/>
        <end position="227"/>
    </location>
</feature>
<evidence type="ECO:0000313" key="2">
    <source>
        <dbReference type="EMBL" id="ORX94758.1"/>
    </source>
</evidence>